<dbReference type="EMBL" id="SNZV01000014">
    <property type="protein sequence ID" value="TDS07480.1"/>
    <property type="molecule type" value="Genomic_DNA"/>
</dbReference>
<dbReference type="SUPFAM" id="SSF51735">
    <property type="entry name" value="NAD(P)-binding Rossmann-fold domains"/>
    <property type="match status" value="1"/>
</dbReference>
<dbReference type="Pfam" id="PF13561">
    <property type="entry name" value="adh_short_C2"/>
    <property type="match status" value="1"/>
</dbReference>
<dbReference type="AlphaFoldDB" id="A0A4R7CUI7"/>
<accession>A0A4R7CUI7</accession>
<dbReference type="PANTHER" id="PTHR42760">
    <property type="entry name" value="SHORT-CHAIN DEHYDROGENASES/REDUCTASES FAMILY MEMBER"/>
    <property type="match status" value="1"/>
</dbReference>
<dbReference type="InterPro" id="IPR036291">
    <property type="entry name" value="NAD(P)-bd_dom_sf"/>
</dbReference>
<organism evidence="2 3">
    <name type="scientific">Sphingobacterium paludis</name>
    <dbReference type="NCBI Taxonomy" id="1476465"/>
    <lineage>
        <taxon>Bacteria</taxon>
        <taxon>Pseudomonadati</taxon>
        <taxon>Bacteroidota</taxon>
        <taxon>Sphingobacteriia</taxon>
        <taxon>Sphingobacteriales</taxon>
        <taxon>Sphingobacteriaceae</taxon>
        <taxon>Sphingobacterium</taxon>
    </lineage>
</organism>
<dbReference type="PRINTS" id="PR00080">
    <property type="entry name" value="SDRFAMILY"/>
</dbReference>
<dbReference type="Proteomes" id="UP000294752">
    <property type="component" value="Unassembled WGS sequence"/>
</dbReference>
<dbReference type="Gene3D" id="3.40.50.720">
    <property type="entry name" value="NAD(P)-binding Rossmann-like Domain"/>
    <property type="match status" value="1"/>
</dbReference>
<proteinExistence type="inferred from homology"/>
<gene>
    <name evidence="2" type="ORF">B0I21_11426</name>
</gene>
<keyword evidence="3" id="KW-1185">Reference proteome</keyword>
<name>A0A4R7CUI7_9SPHI</name>
<sequence length="259" mass="28053">MERKFNNKVAVVTGGDSGIGRAIAEAYADAGATVIITYHKDEAKANAFSQALHEKDQKHGVYQLDVGDENDVRLFFKRVIKQFSKVDILVNNAGIGGSDVPVRDMLTETFEQCLRTNLYGPFFCSRAFLQAWKESQESGRIINITSVHEEVPSPGSVDYNTSKGALKNFSASLALELASTGITVNNIAPGMILTDMNKEALHDKKVRTDMEKQIPVGRAGTVDDIKAAAVFLASEESAYVTGTTLFIDGGLRLNMGQGA</sequence>
<dbReference type="NCBIfam" id="NF009466">
    <property type="entry name" value="PRK12826.1-2"/>
    <property type="match status" value="1"/>
</dbReference>
<reference evidence="2 3" key="1">
    <citation type="submission" date="2019-03" db="EMBL/GenBank/DDBJ databases">
        <title>Genomic Encyclopedia of Type Strains, Phase III (KMG-III): the genomes of soil and plant-associated and newly described type strains.</title>
        <authorList>
            <person name="Whitman W."/>
        </authorList>
    </citation>
    <scope>NUCLEOTIDE SEQUENCE [LARGE SCALE GENOMIC DNA]</scope>
    <source>
        <strain evidence="2 3">CGMCC 1.12801</strain>
    </source>
</reference>
<comment type="similarity">
    <text evidence="1">Belongs to the short-chain dehydrogenases/reductases (SDR) family.</text>
</comment>
<evidence type="ECO:0000313" key="3">
    <source>
        <dbReference type="Proteomes" id="UP000294752"/>
    </source>
</evidence>
<dbReference type="InterPro" id="IPR020904">
    <property type="entry name" value="Sc_DH/Rdtase_CS"/>
</dbReference>
<comment type="caution">
    <text evidence="2">The sequence shown here is derived from an EMBL/GenBank/DDBJ whole genome shotgun (WGS) entry which is preliminary data.</text>
</comment>
<dbReference type="FunFam" id="3.40.50.720:FF:000084">
    <property type="entry name" value="Short-chain dehydrogenase reductase"/>
    <property type="match status" value="1"/>
</dbReference>
<evidence type="ECO:0000313" key="2">
    <source>
        <dbReference type="EMBL" id="TDS07480.1"/>
    </source>
</evidence>
<dbReference type="PANTHER" id="PTHR42760:SF132">
    <property type="entry name" value="SHORT-CHAIN DEHYDROGENASE_REDUCTASE FAMILY PROTEIN"/>
    <property type="match status" value="1"/>
</dbReference>
<dbReference type="RefSeq" id="WP_133642097.1">
    <property type="nucleotide sequence ID" value="NZ_SNZV01000014.1"/>
</dbReference>
<dbReference type="InterPro" id="IPR002347">
    <property type="entry name" value="SDR_fam"/>
</dbReference>
<dbReference type="PRINTS" id="PR00081">
    <property type="entry name" value="GDHRDH"/>
</dbReference>
<dbReference type="PROSITE" id="PS00061">
    <property type="entry name" value="ADH_SHORT"/>
    <property type="match status" value="1"/>
</dbReference>
<evidence type="ECO:0000256" key="1">
    <source>
        <dbReference type="ARBA" id="ARBA00006484"/>
    </source>
</evidence>
<dbReference type="OrthoDB" id="9803333at2"/>
<dbReference type="NCBIfam" id="NF005559">
    <property type="entry name" value="PRK07231.1"/>
    <property type="match status" value="1"/>
</dbReference>
<dbReference type="GO" id="GO:0016616">
    <property type="term" value="F:oxidoreductase activity, acting on the CH-OH group of donors, NAD or NADP as acceptor"/>
    <property type="evidence" value="ECO:0007669"/>
    <property type="project" value="TreeGrafter"/>
</dbReference>
<protein>
    <submittedName>
        <fullName evidence="2">Glucose 1-dehydrogenase</fullName>
    </submittedName>
</protein>